<feature type="domain" description="C2H2-type" evidence="9">
    <location>
        <begin position="438"/>
        <end position="465"/>
    </location>
</feature>
<dbReference type="SMART" id="SM00349">
    <property type="entry name" value="KRAB"/>
    <property type="match status" value="1"/>
</dbReference>
<feature type="domain" description="C2H2-type" evidence="9">
    <location>
        <begin position="410"/>
        <end position="437"/>
    </location>
</feature>
<dbReference type="InterPro" id="IPR036051">
    <property type="entry name" value="KRAB_dom_sf"/>
</dbReference>
<keyword evidence="2" id="KW-0479">Metal-binding</keyword>
<keyword evidence="6" id="KW-0238">DNA-binding</keyword>
<name>A0A8C8VPG1_9SAUR</name>
<dbReference type="FunFam" id="3.30.160.60:FF:000295">
    <property type="entry name" value="zinc finger protein 19"/>
    <property type="match status" value="1"/>
</dbReference>
<sequence>EGKASPLPGISLRFLFQMAVTFEDVAVYFTQGQGALLDPAQRALYGDVMQENYESVTSLGKGFPHPGLFEAMGSALLHLSRFFPGLLDCRGISSIIHSCNMRETWISVSPCLNCVFLPPGDELMSDSEEGNRHQEGPRKVESWGNILGRADANCSRCLEQGDGENQQRSKRLLQNQLWKKMDESIKFGGGIKDSEGTTVQQTDPKEPYECLKCAERFILRSQLTTHQTDHMGEKPLQCINRHEKSFSNSSDLNRHGRSHVGEKLYLCFECGKGFNWNFIQRSHLIRHQVVHVGERSHKCLDCGKCFICQSHLIRHQRVHTGVRPYKCLDCGKSFTQREALVVHQAVHTGERPHKCLDCGKSFIQRSHLIRHQAETQKGERAHMCFDCGKSFTRRSALVVHQTVHTGERPHKCLDCGNSFRQLSHLITHQTVHTGERAHKCLDCGKSFTQRSVLIRHQTIHTGEKPRKCLDCGKNFTRRSLLTKHRKIHKGLRDA</sequence>
<dbReference type="FunFam" id="3.30.160.60:FF:002343">
    <property type="entry name" value="Zinc finger protein 33A"/>
    <property type="match status" value="1"/>
</dbReference>
<dbReference type="FunFam" id="3.30.160.60:FF:000478">
    <property type="entry name" value="Zinc finger protein 133"/>
    <property type="match status" value="1"/>
</dbReference>
<evidence type="ECO:0000256" key="3">
    <source>
        <dbReference type="ARBA" id="ARBA00022737"/>
    </source>
</evidence>
<evidence type="ECO:0000259" key="9">
    <source>
        <dbReference type="PROSITE" id="PS50157"/>
    </source>
</evidence>
<dbReference type="PANTHER" id="PTHR24393:SF151">
    <property type="entry name" value="C2H2-TYPE DOMAIN-CONTAINING PROTEIN"/>
    <property type="match status" value="1"/>
</dbReference>
<dbReference type="Pfam" id="PF01352">
    <property type="entry name" value="KRAB"/>
    <property type="match status" value="1"/>
</dbReference>
<feature type="domain" description="C2H2-type" evidence="9">
    <location>
        <begin position="382"/>
        <end position="409"/>
    </location>
</feature>
<dbReference type="GO" id="GO:0008270">
    <property type="term" value="F:zinc ion binding"/>
    <property type="evidence" value="ECO:0007669"/>
    <property type="project" value="UniProtKB-KW"/>
</dbReference>
<evidence type="ECO:0000256" key="1">
    <source>
        <dbReference type="ARBA" id="ARBA00004123"/>
    </source>
</evidence>
<keyword evidence="4 8" id="KW-0863">Zinc-finger</keyword>
<keyword evidence="7" id="KW-0539">Nucleus</keyword>
<dbReference type="InterPro" id="IPR036236">
    <property type="entry name" value="Znf_C2H2_sf"/>
</dbReference>
<comment type="subcellular location">
    <subcellularLocation>
        <location evidence="1">Nucleus</location>
    </subcellularLocation>
</comment>
<evidence type="ECO:0000313" key="12">
    <source>
        <dbReference type="Proteomes" id="UP000694393"/>
    </source>
</evidence>
<dbReference type="FunFam" id="3.30.160.60:FF:000557">
    <property type="entry name" value="zinc finger and SCAN domain-containing protein 29"/>
    <property type="match status" value="1"/>
</dbReference>
<keyword evidence="3" id="KW-0677">Repeat</keyword>
<feature type="domain" description="C2H2-type" evidence="9">
    <location>
        <begin position="297"/>
        <end position="324"/>
    </location>
</feature>
<keyword evidence="12" id="KW-1185">Reference proteome</keyword>
<dbReference type="PROSITE" id="PS00028">
    <property type="entry name" value="ZINC_FINGER_C2H2_1"/>
    <property type="match status" value="8"/>
</dbReference>
<reference evidence="11" key="1">
    <citation type="submission" date="2025-08" db="UniProtKB">
        <authorList>
            <consortium name="Ensembl"/>
        </authorList>
    </citation>
    <scope>IDENTIFICATION</scope>
</reference>
<feature type="domain" description="C2H2-type" evidence="9">
    <location>
        <begin position="236"/>
        <end position="264"/>
    </location>
</feature>
<dbReference type="InterPro" id="IPR013087">
    <property type="entry name" value="Znf_C2H2_type"/>
</dbReference>
<protein>
    <submittedName>
        <fullName evidence="11">Uncharacterized protein</fullName>
    </submittedName>
</protein>
<dbReference type="GO" id="GO:0001228">
    <property type="term" value="F:DNA-binding transcription activator activity, RNA polymerase II-specific"/>
    <property type="evidence" value="ECO:0007669"/>
    <property type="project" value="TreeGrafter"/>
</dbReference>
<evidence type="ECO:0000256" key="4">
    <source>
        <dbReference type="ARBA" id="ARBA00022771"/>
    </source>
</evidence>
<dbReference type="Gene3D" id="3.30.160.60">
    <property type="entry name" value="Classic Zinc Finger"/>
    <property type="match status" value="10"/>
</dbReference>
<evidence type="ECO:0000259" key="10">
    <source>
        <dbReference type="PROSITE" id="PS50805"/>
    </source>
</evidence>
<organism evidence="11 12">
    <name type="scientific">Pelusios castaneus</name>
    <name type="common">West African mud turtle</name>
    <dbReference type="NCBI Taxonomy" id="367368"/>
    <lineage>
        <taxon>Eukaryota</taxon>
        <taxon>Metazoa</taxon>
        <taxon>Chordata</taxon>
        <taxon>Craniata</taxon>
        <taxon>Vertebrata</taxon>
        <taxon>Euteleostomi</taxon>
        <taxon>Archelosauria</taxon>
        <taxon>Testudinata</taxon>
        <taxon>Testudines</taxon>
        <taxon>Pleurodira</taxon>
        <taxon>Pelomedusidae</taxon>
        <taxon>Pelusios</taxon>
    </lineage>
</organism>
<dbReference type="InterPro" id="IPR001909">
    <property type="entry name" value="KRAB"/>
</dbReference>
<dbReference type="SUPFAM" id="SSF57667">
    <property type="entry name" value="beta-beta-alpha zinc fingers"/>
    <property type="match status" value="5"/>
</dbReference>
<dbReference type="Pfam" id="PF00096">
    <property type="entry name" value="zf-C2H2"/>
    <property type="match status" value="7"/>
</dbReference>
<dbReference type="AlphaFoldDB" id="A0A8C8VPG1"/>
<evidence type="ECO:0000256" key="7">
    <source>
        <dbReference type="ARBA" id="ARBA00023242"/>
    </source>
</evidence>
<dbReference type="Ensembl" id="ENSPCET00000023777.1">
    <property type="protein sequence ID" value="ENSPCEP00000023011.1"/>
    <property type="gene ID" value="ENSPCEG00000017530.1"/>
</dbReference>
<dbReference type="SUPFAM" id="SSF109640">
    <property type="entry name" value="KRAB domain (Kruppel-associated box)"/>
    <property type="match status" value="1"/>
</dbReference>
<dbReference type="Proteomes" id="UP000694393">
    <property type="component" value="Unplaced"/>
</dbReference>
<accession>A0A8C8VPG1</accession>
<evidence type="ECO:0000256" key="5">
    <source>
        <dbReference type="ARBA" id="ARBA00022833"/>
    </source>
</evidence>
<dbReference type="CDD" id="cd07765">
    <property type="entry name" value="KRAB_A-box"/>
    <property type="match status" value="1"/>
</dbReference>
<dbReference type="PROSITE" id="PS50157">
    <property type="entry name" value="ZINC_FINGER_C2H2_2"/>
    <property type="match status" value="10"/>
</dbReference>
<dbReference type="FunFam" id="3.30.160.60:FF:001119">
    <property type="entry name" value="zinc finger protein 408"/>
    <property type="match status" value="2"/>
</dbReference>
<evidence type="ECO:0000256" key="8">
    <source>
        <dbReference type="PROSITE-ProRule" id="PRU00042"/>
    </source>
</evidence>
<dbReference type="FunFam" id="3.30.160.60:FF:000176">
    <property type="entry name" value="zinc finger protein 70"/>
    <property type="match status" value="1"/>
</dbReference>
<keyword evidence="5" id="KW-0862">Zinc</keyword>
<feature type="domain" description="C2H2-type" evidence="9">
    <location>
        <begin position="265"/>
        <end position="296"/>
    </location>
</feature>
<dbReference type="PROSITE" id="PS50805">
    <property type="entry name" value="KRAB"/>
    <property type="match status" value="1"/>
</dbReference>
<evidence type="ECO:0000256" key="6">
    <source>
        <dbReference type="ARBA" id="ARBA00023125"/>
    </source>
</evidence>
<feature type="domain" description="C2H2-type" evidence="9">
    <location>
        <begin position="325"/>
        <end position="352"/>
    </location>
</feature>
<dbReference type="GO" id="GO:0000978">
    <property type="term" value="F:RNA polymerase II cis-regulatory region sequence-specific DNA binding"/>
    <property type="evidence" value="ECO:0007669"/>
    <property type="project" value="TreeGrafter"/>
</dbReference>
<evidence type="ECO:0000313" key="11">
    <source>
        <dbReference type="Ensembl" id="ENSPCEP00000023011.1"/>
    </source>
</evidence>
<dbReference type="SMART" id="SM00355">
    <property type="entry name" value="ZnF_C2H2"/>
    <property type="match status" value="9"/>
</dbReference>
<proteinExistence type="predicted"/>
<dbReference type="Gene3D" id="6.10.140.140">
    <property type="match status" value="1"/>
</dbReference>
<dbReference type="GO" id="GO:0005634">
    <property type="term" value="C:nucleus"/>
    <property type="evidence" value="ECO:0007669"/>
    <property type="project" value="UniProtKB-SubCell"/>
</dbReference>
<feature type="domain" description="C2H2-type" evidence="9">
    <location>
        <begin position="466"/>
        <end position="493"/>
    </location>
</feature>
<feature type="domain" description="C2H2-type" evidence="9">
    <location>
        <begin position="353"/>
        <end position="381"/>
    </location>
</feature>
<feature type="domain" description="KRAB" evidence="10">
    <location>
        <begin position="20"/>
        <end position="91"/>
    </location>
</feature>
<feature type="domain" description="C2H2-type" evidence="9">
    <location>
        <begin position="208"/>
        <end position="235"/>
    </location>
</feature>
<reference evidence="11" key="2">
    <citation type="submission" date="2025-09" db="UniProtKB">
        <authorList>
            <consortium name="Ensembl"/>
        </authorList>
    </citation>
    <scope>IDENTIFICATION</scope>
</reference>
<dbReference type="PANTHER" id="PTHR24393">
    <property type="entry name" value="ZINC FINGER PROTEIN"/>
    <property type="match status" value="1"/>
</dbReference>
<evidence type="ECO:0000256" key="2">
    <source>
        <dbReference type="ARBA" id="ARBA00022723"/>
    </source>
</evidence>